<dbReference type="EMBL" id="QEQD01000005">
    <property type="protein sequence ID" value="RDF04107.1"/>
    <property type="molecule type" value="Genomic_DNA"/>
</dbReference>
<dbReference type="Pfam" id="PF02316">
    <property type="entry name" value="HTH_Tnp_Mu_1"/>
    <property type="match status" value="1"/>
</dbReference>
<organism evidence="2 3">
    <name type="scientific">Haemophilus parahaemolyticus</name>
    <dbReference type="NCBI Taxonomy" id="735"/>
    <lineage>
        <taxon>Bacteria</taxon>
        <taxon>Pseudomonadati</taxon>
        <taxon>Pseudomonadota</taxon>
        <taxon>Gammaproteobacteria</taxon>
        <taxon>Pasteurellales</taxon>
        <taxon>Pasteurellaceae</taxon>
        <taxon>Haemophilus</taxon>
    </lineage>
</organism>
<protein>
    <recommendedName>
        <fullName evidence="1">HTH Mu-type domain-containing protein</fullName>
    </recommendedName>
</protein>
<dbReference type="GO" id="GO:0003677">
    <property type="term" value="F:DNA binding"/>
    <property type="evidence" value="ECO:0007669"/>
    <property type="project" value="InterPro"/>
</dbReference>
<sequence length="57" mass="6653">MTRKVLNEDWKKRNAVGVKGGGYEYHVSSFPRSGTKGIRLCKHHRSQIHQCLRKKMN</sequence>
<dbReference type="Gene3D" id="1.10.10.10">
    <property type="entry name" value="Winged helix-like DNA-binding domain superfamily/Winged helix DNA-binding domain"/>
    <property type="match status" value="1"/>
</dbReference>
<dbReference type="InterPro" id="IPR009061">
    <property type="entry name" value="DNA-bd_dom_put_sf"/>
</dbReference>
<proteinExistence type="predicted"/>
<dbReference type="AlphaFoldDB" id="A0A369ZCX3"/>
<dbReference type="Proteomes" id="UP000253999">
    <property type="component" value="Unassembled WGS sequence"/>
</dbReference>
<feature type="domain" description="HTH Mu-type" evidence="1">
    <location>
        <begin position="8"/>
        <end position="34"/>
    </location>
</feature>
<evidence type="ECO:0000313" key="2">
    <source>
        <dbReference type="EMBL" id="RDF04107.1"/>
    </source>
</evidence>
<reference evidence="2 3" key="1">
    <citation type="submission" date="2018-05" db="EMBL/GenBank/DDBJ databases">
        <title>Draft Genome Sequences for a Diverse set of 7 Haemophilus Species.</title>
        <authorList>
            <person name="Nichols M."/>
            <person name="Topaz N."/>
            <person name="Wang X."/>
            <person name="Wang X."/>
            <person name="Boxrud D."/>
        </authorList>
    </citation>
    <scope>NUCLEOTIDE SEQUENCE [LARGE SCALE GENOMIC DNA]</scope>
    <source>
        <strain evidence="2 3">C2010039593</strain>
    </source>
</reference>
<evidence type="ECO:0000259" key="1">
    <source>
        <dbReference type="Pfam" id="PF02316"/>
    </source>
</evidence>
<accession>A0A369ZCX3</accession>
<name>A0A369ZCX3_HAEPH</name>
<dbReference type="InterPro" id="IPR003314">
    <property type="entry name" value="Mu-type_HTH"/>
</dbReference>
<comment type="caution">
    <text evidence="2">The sequence shown here is derived from an EMBL/GenBank/DDBJ whole genome shotgun (WGS) entry which is preliminary data.</text>
</comment>
<dbReference type="SUPFAM" id="SSF46955">
    <property type="entry name" value="Putative DNA-binding domain"/>
    <property type="match status" value="1"/>
</dbReference>
<gene>
    <name evidence="2" type="ORF">DPV98_06020</name>
</gene>
<evidence type="ECO:0000313" key="3">
    <source>
        <dbReference type="Proteomes" id="UP000253999"/>
    </source>
</evidence>
<dbReference type="InterPro" id="IPR036388">
    <property type="entry name" value="WH-like_DNA-bd_sf"/>
</dbReference>